<keyword evidence="7 11" id="KW-0560">Oxidoreductase</keyword>
<comment type="subunit">
    <text evidence="4 11">Homodimer.</text>
</comment>
<dbReference type="FunFam" id="3.40.50.720:FF:000007">
    <property type="entry name" value="6-phosphogluconate dehydrogenase, decarboxylating"/>
    <property type="match status" value="1"/>
</dbReference>
<keyword evidence="8 15" id="KW-0311">Gluconate utilization</keyword>
<organism evidence="17 18">
    <name type="scientific">Yersinia pestis</name>
    <dbReference type="NCBI Taxonomy" id="632"/>
    <lineage>
        <taxon>Bacteria</taxon>
        <taxon>Pseudomonadati</taxon>
        <taxon>Pseudomonadota</taxon>
        <taxon>Gammaproteobacteria</taxon>
        <taxon>Enterobacterales</taxon>
        <taxon>Yersiniaceae</taxon>
        <taxon>Yersinia</taxon>
    </lineage>
</organism>
<feature type="binding site" description="in other chain" evidence="13">
    <location>
        <position position="304"/>
    </location>
    <ligand>
        <name>substrate</name>
        <note>ligand shared between dimeric partners</note>
    </ligand>
</feature>
<keyword evidence="11 15" id="KW-0521">NADP</keyword>
<evidence type="ECO:0000256" key="8">
    <source>
        <dbReference type="ARBA" id="ARBA00023064"/>
    </source>
</evidence>
<evidence type="ECO:0000256" key="1">
    <source>
        <dbReference type="ARBA" id="ARBA00002526"/>
    </source>
</evidence>
<feature type="active site" description="Proton acceptor" evidence="12">
    <location>
        <position position="200"/>
    </location>
</feature>
<feature type="binding site" description="in other chain" evidence="13">
    <location>
        <position position="277"/>
    </location>
    <ligand>
        <name>substrate</name>
        <note>ligand shared between dimeric partners</note>
    </ligand>
</feature>
<dbReference type="FunFam" id="1.10.1040.10:FF:000002">
    <property type="entry name" value="6-phosphogluconate dehydrogenase, decarboxylating"/>
    <property type="match status" value="1"/>
</dbReference>
<feature type="binding site" evidence="13">
    <location>
        <position position="463"/>
    </location>
    <ligand>
        <name>substrate</name>
        <note>ligand shared between dimeric partners</note>
    </ligand>
</feature>
<feature type="binding site" evidence="14">
    <location>
        <begin position="91"/>
        <end position="93"/>
    </location>
    <ligand>
        <name>NADP(+)</name>
        <dbReference type="ChEBI" id="CHEBI:58349"/>
    </ligand>
</feature>
<dbReference type="PRINTS" id="PR00076">
    <property type="entry name" value="6PGDHDRGNASE"/>
</dbReference>
<evidence type="ECO:0000256" key="6">
    <source>
        <dbReference type="ARBA" id="ARBA00018193"/>
    </source>
</evidence>
<dbReference type="KEGG" id="ypk:y2629"/>
<dbReference type="GO" id="GO:0050661">
    <property type="term" value="F:NADP binding"/>
    <property type="evidence" value="ECO:0007669"/>
    <property type="project" value="InterPro"/>
</dbReference>
<dbReference type="PANTHER" id="PTHR11811">
    <property type="entry name" value="6-PHOSPHOGLUCONATE DEHYDROGENASE"/>
    <property type="match status" value="1"/>
</dbReference>
<dbReference type="EMBL" id="AE009952">
    <property type="protein sequence ID" value="AAM86183.1"/>
    <property type="molecule type" value="Genomic_DNA"/>
</dbReference>
<evidence type="ECO:0000256" key="12">
    <source>
        <dbReference type="PIRSR" id="PIRSR000109-1"/>
    </source>
</evidence>
<feature type="binding site" description="in other chain" evidence="13">
    <location>
        <begin position="145"/>
        <end position="147"/>
    </location>
    <ligand>
        <name>substrate</name>
        <note>ligand shared between dimeric partners</note>
    </ligand>
</feature>
<dbReference type="UniPathway" id="UPA00115">
    <property type="reaction ID" value="UER00410"/>
</dbReference>
<dbReference type="NCBIfam" id="NF006765">
    <property type="entry name" value="PRK09287.1"/>
    <property type="match status" value="1"/>
</dbReference>
<dbReference type="InterPro" id="IPR006114">
    <property type="entry name" value="6PGDH_C"/>
</dbReference>
<dbReference type="PIRSF" id="PIRSF000109">
    <property type="entry name" value="6PGD"/>
    <property type="match status" value="1"/>
</dbReference>
<comment type="pathway">
    <text evidence="2 11 15">Carbohydrate degradation; pentose phosphate pathway; D-ribulose 5-phosphate from D-glucose 6-phosphate (oxidative stage): step 3/3.</text>
</comment>
<reference evidence="17 18" key="1">
    <citation type="journal article" date="2002" name="J. Bacteriol.">
        <title>Genome sequence of Yersinia pestis KIM.</title>
        <authorList>
            <person name="Deng W."/>
            <person name="Burland V."/>
            <person name="Plunkett G.III."/>
            <person name="Boutin A."/>
            <person name="Mayhew G.F."/>
            <person name="Liss P."/>
            <person name="Perna N.T."/>
            <person name="Rose D.J."/>
            <person name="Mau B."/>
            <person name="Zhou S."/>
            <person name="Schwartz D.C."/>
            <person name="Fetherston J.D."/>
            <person name="Lindler L.E."/>
            <person name="Brubaker R.R."/>
            <person name="Plana G.V."/>
            <person name="Straley S.C."/>
            <person name="McDonough K.A."/>
            <person name="Nilles M.L."/>
            <person name="Matson J.S."/>
            <person name="Blattner F.R."/>
            <person name="Perry R.D."/>
        </authorList>
    </citation>
    <scope>NUCLEOTIDE SEQUENCE [LARGE SCALE GENOMIC DNA]</scope>
    <source>
        <strain evidence="18">KIM10+ / Biovar Mediaevalis</strain>
    </source>
</reference>
<dbReference type="SMART" id="SM01350">
    <property type="entry name" value="6PGD"/>
    <property type="match status" value="1"/>
</dbReference>
<dbReference type="Gene3D" id="1.10.1040.10">
    <property type="entry name" value="N-(1-d-carboxylethyl)-l-norvaline Dehydrogenase, domain 2"/>
    <property type="match status" value="1"/>
</dbReference>
<protein>
    <recommendedName>
        <fullName evidence="6 11">6-phosphogluconate dehydrogenase, decarboxylating</fullName>
        <ecNumber evidence="5 11">1.1.1.44</ecNumber>
    </recommendedName>
</protein>
<dbReference type="GO" id="GO:0004616">
    <property type="term" value="F:phosphogluconate dehydrogenase (decarboxylating) activity"/>
    <property type="evidence" value="ECO:0007669"/>
    <property type="project" value="UniProtKB-EC"/>
</dbReference>
<dbReference type="GO" id="GO:0019521">
    <property type="term" value="P:D-gluconate metabolic process"/>
    <property type="evidence" value="ECO:0007669"/>
    <property type="project" value="UniProtKB-KW"/>
</dbReference>
<evidence type="ECO:0000256" key="9">
    <source>
        <dbReference type="ARBA" id="ARBA00023126"/>
    </source>
</evidence>
<dbReference type="HOGENOM" id="CLU_024540_4_2_6"/>
<comment type="similarity">
    <text evidence="3 11 15">Belongs to the 6-phosphogluconate dehydrogenase family.</text>
</comment>
<feature type="binding site" description="in other chain" evidence="13">
    <location>
        <position position="208"/>
    </location>
    <ligand>
        <name>substrate</name>
        <note>ligand shared between dimeric partners</note>
    </ligand>
</feature>
<evidence type="ECO:0000256" key="10">
    <source>
        <dbReference type="ARBA" id="ARBA00048640"/>
    </source>
</evidence>
<evidence type="ECO:0000256" key="15">
    <source>
        <dbReference type="RuleBase" id="RU000485"/>
    </source>
</evidence>
<name>Q8D078_YERPE</name>
<proteinExistence type="inferred from homology"/>
<dbReference type="InterPro" id="IPR013328">
    <property type="entry name" value="6PGD_dom2"/>
</dbReference>
<dbReference type="SUPFAM" id="SSF48179">
    <property type="entry name" value="6-phosphogluconate dehydrogenase C-terminal domain-like"/>
    <property type="match status" value="1"/>
</dbReference>
<evidence type="ECO:0000256" key="14">
    <source>
        <dbReference type="PIRSR" id="PIRSR000109-3"/>
    </source>
</evidence>
<evidence type="ECO:0000313" key="18">
    <source>
        <dbReference type="Proteomes" id="UP000002490"/>
    </source>
</evidence>
<feature type="binding site" evidence="14">
    <location>
        <position position="119"/>
    </location>
    <ligand>
        <name>NADP(+)</name>
        <dbReference type="ChEBI" id="CHEBI:58349"/>
    </ligand>
</feature>
<accession>Q8D078</accession>
<feature type="binding site" description="in other chain" evidence="13">
    <location>
        <position position="119"/>
    </location>
    <ligand>
        <name>substrate</name>
        <note>ligand shared between dimeric partners</note>
    </ligand>
</feature>
<keyword evidence="9 11" id="KW-0570">Pentose shunt</keyword>
<feature type="binding site" description="in other chain" evidence="13">
    <location>
        <begin position="203"/>
        <end position="204"/>
    </location>
    <ligand>
        <name>substrate</name>
        <note>ligand shared between dimeric partners</note>
    </ligand>
</feature>
<dbReference type="Gene3D" id="1.20.5.320">
    <property type="entry name" value="6-Phosphogluconate Dehydrogenase, domain 3"/>
    <property type="match status" value="1"/>
</dbReference>
<dbReference type="DNASU" id="1147576"/>
<feature type="domain" description="6-phosphogluconate dehydrogenase C-terminal" evidence="16">
    <location>
        <begin position="196"/>
        <end position="485"/>
    </location>
</feature>
<dbReference type="InterPro" id="IPR006183">
    <property type="entry name" value="Pgluconate_DH"/>
</dbReference>
<dbReference type="Pfam" id="PF00393">
    <property type="entry name" value="6PGD"/>
    <property type="match status" value="1"/>
</dbReference>
<evidence type="ECO:0000259" key="16">
    <source>
        <dbReference type="SMART" id="SM01350"/>
    </source>
</evidence>
<dbReference type="SUPFAM" id="SSF51735">
    <property type="entry name" value="NAD(P)-binding Rossmann-fold domains"/>
    <property type="match status" value="1"/>
</dbReference>
<dbReference type="IntAct" id="Q8D078">
    <property type="interactions" value="4"/>
</dbReference>
<dbReference type="InterPro" id="IPR006184">
    <property type="entry name" value="6PGdom_BS"/>
</dbReference>
<evidence type="ECO:0000256" key="7">
    <source>
        <dbReference type="ARBA" id="ARBA00023002"/>
    </source>
</evidence>
<dbReference type="Gene3D" id="3.40.50.720">
    <property type="entry name" value="NAD(P)-binding Rossmann-like Domain"/>
    <property type="match status" value="1"/>
</dbReference>
<evidence type="ECO:0000256" key="13">
    <source>
        <dbReference type="PIRSR" id="PIRSR000109-2"/>
    </source>
</evidence>
<feature type="binding site" evidence="14">
    <location>
        <begin position="50"/>
        <end position="52"/>
    </location>
    <ligand>
        <name>NADP(+)</name>
        <dbReference type="ChEBI" id="CHEBI:58349"/>
    </ligand>
</feature>
<dbReference type="InterPro" id="IPR036291">
    <property type="entry name" value="NAD(P)-bd_dom_sf"/>
</dbReference>
<comment type="catalytic activity">
    <reaction evidence="10 11 15">
        <text>6-phospho-D-gluconate + NADP(+) = D-ribulose 5-phosphate + CO2 + NADPH</text>
        <dbReference type="Rhea" id="RHEA:10116"/>
        <dbReference type="ChEBI" id="CHEBI:16526"/>
        <dbReference type="ChEBI" id="CHEBI:57783"/>
        <dbReference type="ChEBI" id="CHEBI:58121"/>
        <dbReference type="ChEBI" id="CHEBI:58349"/>
        <dbReference type="ChEBI" id="CHEBI:58759"/>
        <dbReference type="EC" id="1.1.1.44"/>
    </reaction>
</comment>
<comment type="function">
    <text evidence="1 11">Catalyzes the oxidative decarboxylation of 6-phosphogluconate to ribulose 5-phosphate and CO(2), with concomitant reduction of NADP to NADPH.</text>
</comment>
<feature type="binding site" evidence="14">
    <location>
        <begin position="27"/>
        <end position="32"/>
    </location>
    <ligand>
        <name>NADP(+)</name>
        <dbReference type="ChEBI" id="CHEBI:58349"/>
    </ligand>
</feature>
<dbReference type="GO" id="GO:0006098">
    <property type="term" value="P:pentose-phosphate shunt"/>
    <property type="evidence" value="ECO:0007669"/>
    <property type="project" value="UniProtKB-UniPathway"/>
</dbReference>
<evidence type="ECO:0000256" key="4">
    <source>
        <dbReference type="ARBA" id="ARBA00011738"/>
    </source>
</evidence>
<evidence type="ECO:0000256" key="11">
    <source>
        <dbReference type="PIRNR" id="PIRNR000109"/>
    </source>
</evidence>
<dbReference type="Proteomes" id="UP000002490">
    <property type="component" value="Chromosome"/>
</dbReference>
<gene>
    <name evidence="17" type="primary">gnd</name>
    <name evidence="17" type="ordered locus">y2629</name>
</gene>
<evidence type="ECO:0000313" key="17">
    <source>
        <dbReference type="EMBL" id="AAM86183.1"/>
    </source>
</evidence>
<dbReference type="InterPro" id="IPR008927">
    <property type="entry name" value="6-PGluconate_DH-like_C_sf"/>
</dbReference>
<dbReference type="EC" id="1.1.1.44" evidence="5 11"/>
<dbReference type="NCBIfam" id="TIGR00873">
    <property type="entry name" value="gnd"/>
    <property type="match status" value="1"/>
</dbReference>
<dbReference type="AlphaFoldDB" id="Q8D078"/>
<dbReference type="InterPro" id="IPR006115">
    <property type="entry name" value="6PGDH_NADP-bd"/>
</dbReference>
<evidence type="ECO:0000256" key="5">
    <source>
        <dbReference type="ARBA" id="ARBA00013011"/>
    </source>
</evidence>
<evidence type="ECO:0000256" key="3">
    <source>
        <dbReference type="ARBA" id="ARBA00008419"/>
    </source>
</evidence>
<dbReference type="FunFam" id="1.20.5.320:FF:000001">
    <property type="entry name" value="6-phosphogluconate dehydrogenase, decarboxylating"/>
    <property type="match status" value="1"/>
</dbReference>
<dbReference type="PROSITE" id="PS00461">
    <property type="entry name" value="6PGD"/>
    <property type="match status" value="1"/>
</dbReference>
<sequence length="486" mass="53387">MALRLVTGVILQTGVFLMSKQQIGVVGMAVMGRNLALNIESRGYSVSIFNRSSDKTDEVVAENPGKNLVPSYTVEEFVDSLEKPRRILLMVKAGEATDKTIASLTPHLDKGDILIDGGNTYYKDTIRRNRELSAQGFNFIGTGVSGGEEGALKGPSIMPGGQKEAYELVAPILEKIAARADDGDACVAYIGADGAGHYVKMVHNGIEYGDMQLIAEAYSLLKQSLGLSNEELASTFAEWNKGELNSYLIDITKDIFTKKDEDGNYLVDVILDEAANKGTGKWTSQSSLDLGEPLTLITESVFARYLSSLKDQRVAASKVLTGPKVQPFTGDKAEFIEKIRRALYLGKIVSYAQGFSQLKAASNENNWDLNYGEIAKIFRAGCIIRAQFLQKITDAYAENADIANLLLAPYFKQIADEYQQALRDVVSYAVQNGIPTPTFSAAINYYDSYRSAVLPANLIQAQRDYFGAHTYKRTDKEGVFHTEWMA</sequence>
<dbReference type="InterPro" id="IPR006113">
    <property type="entry name" value="6PGDH_Gnd/GntZ"/>
</dbReference>
<evidence type="ECO:0000256" key="2">
    <source>
        <dbReference type="ARBA" id="ARBA00004874"/>
    </source>
</evidence>
<dbReference type="Pfam" id="PF03446">
    <property type="entry name" value="NAD_binding_2"/>
    <property type="match status" value="1"/>
</dbReference>
<feature type="active site" description="Proton donor" evidence="12">
    <location>
        <position position="207"/>
    </location>
</feature>
<feature type="binding site" evidence="13">
    <location>
        <position position="469"/>
    </location>
    <ligand>
        <name>substrate</name>
        <note>ligand shared between dimeric partners</note>
    </ligand>
</feature>